<evidence type="ECO:0000256" key="2">
    <source>
        <dbReference type="ARBA" id="ARBA00022603"/>
    </source>
</evidence>
<keyword evidence="2" id="KW-0489">Methyltransferase</keyword>
<keyword evidence="3" id="KW-0808">Transferase</keyword>
<evidence type="ECO:0000313" key="6">
    <source>
        <dbReference type="EMBL" id="KAK5646559.1"/>
    </source>
</evidence>
<dbReference type="InterPro" id="IPR051419">
    <property type="entry name" value="Lys/N-term_MeTrsfase_sf"/>
</dbReference>
<feature type="domain" description="Methyltransferase type 11" evidence="5">
    <location>
        <begin position="9"/>
        <end position="72"/>
    </location>
</feature>
<evidence type="ECO:0000259" key="5">
    <source>
        <dbReference type="Pfam" id="PF08241"/>
    </source>
</evidence>
<dbReference type="GO" id="GO:0008757">
    <property type="term" value="F:S-adenosylmethionine-dependent methyltransferase activity"/>
    <property type="evidence" value="ECO:0007669"/>
    <property type="project" value="InterPro"/>
</dbReference>
<dbReference type="InterPro" id="IPR013216">
    <property type="entry name" value="Methyltransf_11"/>
</dbReference>
<evidence type="ECO:0000313" key="7">
    <source>
        <dbReference type="Proteomes" id="UP001329430"/>
    </source>
</evidence>
<evidence type="ECO:0000256" key="1">
    <source>
        <dbReference type="ARBA" id="ARBA00008361"/>
    </source>
</evidence>
<keyword evidence="7" id="KW-1185">Reference proteome</keyword>
<protein>
    <recommendedName>
        <fullName evidence="5">Methyltransferase type 11 domain-containing protein</fullName>
    </recommendedName>
</protein>
<dbReference type="Pfam" id="PF08241">
    <property type="entry name" value="Methyltransf_11"/>
    <property type="match status" value="1"/>
</dbReference>
<dbReference type="PANTHER" id="PTHR12176">
    <property type="entry name" value="SAM-DEPENDENT METHYLTRANSFERASE SUPERFAMILY PROTEIN"/>
    <property type="match status" value="1"/>
</dbReference>
<dbReference type="SUPFAM" id="SSF53335">
    <property type="entry name" value="S-adenosyl-L-methionine-dependent methyltransferases"/>
    <property type="match status" value="2"/>
</dbReference>
<comment type="caution">
    <text evidence="6">The sequence shown here is derived from an EMBL/GenBank/DDBJ whole genome shotgun (WGS) entry which is preliminary data.</text>
</comment>
<proteinExistence type="inferred from homology"/>
<dbReference type="Gene3D" id="3.40.50.150">
    <property type="entry name" value="Vaccinia Virus protein VP39"/>
    <property type="match status" value="2"/>
</dbReference>
<organism evidence="6 7">
    <name type="scientific">Pyrocoelia pectoralis</name>
    <dbReference type="NCBI Taxonomy" id="417401"/>
    <lineage>
        <taxon>Eukaryota</taxon>
        <taxon>Metazoa</taxon>
        <taxon>Ecdysozoa</taxon>
        <taxon>Arthropoda</taxon>
        <taxon>Hexapoda</taxon>
        <taxon>Insecta</taxon>
        <taxon>Pterygota</taxon>
        <taxon>Neoptera</taxon>
        <taxon>Endopterygota</taxon>
        <taxon>Coleoptera</taxon>
        <taxon>Polyphaga</taxon>
        <taxon>Elateriformia</taxon>
        <taxon>Elateroidea</taxon>
        <taxon>Lampyridae</taxon>
        <taxon>Lampyrinae</taxon>
        <taxon>Pyrocoelia</taxon>
    </lineage>
</organism>
<evidence type="ECO:0000256" key="3">
    <source>
        <dbReference type="ARBA" id="ARBA00022679"/>
    </source>
</evidence>
<dbReference type="EMBL" id="JAVRBK010000003">
    <property type="protein sequence ID" value="KAK5646559.1"/>
    <property type="molecule type" value="Genomic_DNA"/>
</dbReference>
<sequence>MKNLHEKTRPNLYYIQMDVFSMKFDDDSFSVIVDKGTLDALMPDDKSETREKICKYFKEIERVLKFGGRYICISLLQKHILDLILDYFPSHNWMFRVVRCYEAEKRSEEVDNSLPIFMVICTKFKALPQLILEANMGTEDKMVRLKKLEDVVSLIDGIQQAAFICSGLRRSNIGDQEDVSFDLYNPNGNVPRFSLHVVDIPRDHNNSSYAAFIVPQGREVEWMFSTSRGRKHLTKMTKYNRLAVITMHRGQIYNSLESVQDELREAVCQVAPSGFKGKILFLSLGSDVGKRTIQSEGYSSMSGKYIVEDVEISPKDKFRRLIYLSNQFVVQSEAKLKMVKCRNGEVKEFKDHLYLTCKHHTYMSIAAQMAVSKMLSSSLALIGLGGGGLCMFLRKFLQQVNITAIDIDSEMLDVAKTWFGFKGDNKLHVTILDGIEFIRQSAETGKKFNAILFDVDSKDTSIGMSCPPTQFLDSSFLDDVVKCLCEKGLLIINVVIRDESLRSPIMNDLRNKFCSIITYKLEEDLNEIIICSPDKYEKSNFVSLAKSASEKFDDFLAKNNVGNRDTDDITHFLENLQIHVTK</sequence>
<name>A0AAN7VLZ7_9COLE</name>
<dbReference type="InterPro" id="IPR029063">
    <property type="entry name" value="SAM-dependent_MTases_sf"/>
</dbReference>
<dbReference type="Pfam" id="PF01564">
    <property type="entry name" value="Spermine_synth"/>
    <property type="match status" value="1"/>
</dbReference>
<dbReference type="Proteomes" id="UP001329430">
    <property type="component" value="Chromosome 3"/>
</dbReference>
<accession>A0AAN7VLZ7</accession>
<dbReference type="AlphaFoldDB" id="A0AAN7VLZ7"/>
<keyword evidence="4" id="KW-0511">Multifunctional enzyme</keyword>
<dbReference type="PANTHER" id="PTHR12176:SF78">
    <property type="entry name" value="EEF1A LYSINE AND N-TERMINAL METHYLTRANSFERASE"/>
    <property type="match status" value="1"/>
</dbReference>
<reference evidence="6 7" key="1">
    <citation type="journal article" date="2024" name="Insects">
        <title>An Improved Chromosome-Level Genome Assembly of the Firefly Pyrocoelia pectoralis.</title>
        <authorList>
            <person name="Fu X."/>
            <person name="Meyer-Rochow V.B."/>
            <person name="Ballantyne L."/>
            <person name="Zhu X."/>
        </authorList>
    </citation>
    <scope>NUCLEOTIDE SEQUENCE [LARGE SCALE GENOMIC DNA]</scope>
    <source>
        <strain evidence="6">XCY_ONT2</strain>
    </source>
</reference>
<evidence type="ECO:0000256" key="4">
    <source>
        <dbReference type="ARBA" id="ARBA00023268"/>
    </source>
</evidence>
<comment type="similarity">
    <text evidence="1">Belongs to the methyltransferase superfamily.</text>
</comment>
<gene>
    <name evidence="6" type="ORF">RI129_005023</name>
</gene>
<dbReference type="GO" id="GO:0032259">
    <property type="term" value="P:methylation"/>
    <property type="evidence" value="ECO:0007669"/>
    <property type="project" value="UniProtKB-KW"/>
</dbReference>